<evidence type="ECO:0000313" key="3">
    <source>
        <dbReference type="Proteomes" id="UP000237040"/>
    </source>
</evidence>
<dbReference type="InterPro" id="IPR036582">
    <property type="entry name" value="Mao_N_sf"/>
</dbReference>
<evidence type="ECO:0000259" key="1">
    <source>
        <dbReference type="Pfam" id="PF07833"/>
    </source>
</evidence>
<dbReference type="Gene3D" id="3.30.457.10">
    <property type="entry name" value="Copper amine oxidase-like, N-terminal domain"/>
    <property type="match status" value="1"/>
</dbReference>
<dbReference type="Pfam" id="PF07833">
    <property type="entry name" value="Cu_amine_oxidN1"/>
    <property type="match status" value="1"/>
</dbReference>
<gene>
    <name evidence="2" type="ORF">C0189_00780</name>
</gene>
<sequence>MYVDGVKSEVDPGRSTTPVIIPDWGRTLLPIRTVIESLGGTLSWDGTDRKVTINISNTKIELWINKNYAYVNNKKVQIDSQNSKVTPIIVNSRTMLPIRFVAESIGAYVNWNGTEKSILIVYPKD</sequence>
<name>A0A2J6WFP5_9BACT</name>
<evidence type="ECO:0000313" key="2">
    <source>
        <dbReference type="EMBL" id="PMP68651.1"/>
    </source>
</evidence>
<reference evidence="2 3" key="1">
    <citation type="submission" date="2018-01" db="EMBL/GenBank/DDBJ databases">
        <title>Metagenomic assembled genomes from two thermal pools in the Uzon Caldera, Kamchatka, Russia.</title>
        <authorList>
            <person name="Wilkins L."/>
            <person name="Ettinger C."/>
        </authorList>
    </citation>
    <scope>NUCLEOTIDE SEQUENCE [LARGE SCALE GENOMIC DNA]</scope>
    <source>
        <strain evidence="2">ZAV-07</strain>
    </source>
</reference>
<organism evidence="2 3">
    <name type="scientific">Caldisericum exile</name>
    <dbReference type="NCBI Taxonomy" id="693075"/>
    <lineage>
        <taxon>Bacteria</taxon>
        <taxon>Pseudomonadati</taxon>
        <taxon>Caldisericota/Cryosericota group</taxon>
        <taxon>Caldisericota</taxon>
        <taxon>Caldisericia</taxon>
        <taxon>Caldisericales</taxon>
        <taxon>Caldisericaceae</taxon>
        <taxon>Caldisericum</taxon>
    </lineage>
</organism>
<protein>
    <submittedName>
        <fullName evidence="2">Copper amine oxidase</fullName>
    </submittedName>
</protein>
<feature type="domain" description="Copper amine oxidase-like N-terminal" evidence="1">
    <location>
        <begin position="17"/>
        <end position="120"/>
    </location>
</feature>
<comment type="caution">
    <text evidence="2">The sequence shown here is derived from an EMBL/GenBank/DDBJ whole genome shotgun (WGS) entry which is preliminary data.</text>
</comment>
<dbReference type="SUPFAM" id="SSF55383">
    <property type="entry name" value="Copper amine oxidase, domain N"/>
    <property type="match status" value="1"/>
</dbReference>
<dbReference type="InterPro" id="IPR012854">
    <property type="entry name" value="Cu_amine_oxidase-like_N"/>
</dbReference>
<dbReference type="EMBL" id="PNIL01000012">
    <property type="protein sequence ID" value="PMP68651.1"/>
    <property type="molecule type" value="Genomic_DNA"/>
</dbReference>
<proteinExistence type="predicted"/>
<dbReference type="AlphaFoldDB" id="A0A2J6WFP5"/>
<accession>A0A2J6WFP5</accession>
<dbReference type="Proteomes" id="UP000237040">
    <property type="component" value="Unassembled WGS sequence"/>
</dbReference>